<keyword evidence="2" id="KW-0540">Nuclease</keyword>
<dbReference type="InterPro" id="IPR013551">
    <property type="entry name" value="YicC-like_C"/>
</dbReference>
<dbReference type="Pfam" id="PF03755">
    <property type="entry name" value="YicC-like_N"/>
    <property type="match status" value="1"/>
</dbReference>
<evidence type="ECO:0000256" key="1">
    <source>
        <dbReference type="ARBA" id="ARBA00001968"/>
    </source>
</evidence>
<evidence type="ECO:0000313" key="8">
    <source>
        <dbReference type="EMBL" id="HIX72328.1"/>
    </source>
</evidence>
<dbReference type="Pfam" id="PF08340">
    <property type="entry name" value="YicC-like_C"/>
    <property type="match status" value="1"/>
</dbReference>
<comment type="similarity">
    <text evidence="5">Belongs to the YicC/YloC family.</text>
</comment>
<evidence type="ECO:0000256" key="2">
    <source>
        <dbReference type="ARBA" id="ARBA00022722"/>
    </source>
</evidence>
<organism evidence="8 9">
    <name type="scientific">Candidatus Anaerobutyricum stercoripullorum</name>
    <dbReference type="NCBI Taxonomy" id="2838456"/>
    <lineage>
        <taxon>Bacteria</taxon>
        <taxon>Bacillati</taxon>
        <taxon>Bacillota</taxon>
        <taxon>Clostridia</taxon>
        <taxon>Lachnospirales</taxon>
        <taxon>Lachnospiraceae</taxon>
        <taxon>Anaerobutyricum</taxon>
    </lineage>
</organism>
<evidence type="ECO:0000256" key="5">
    <source>
        <dbReference type="ARBA" id="ARBA00035648"/>
    </source>
</evidence>
<sequence length="292" mass="33188">MIKSMTGFGRSEMVTEQCKITVEIKAVNHRYCDLNIKMPKKLNILENAVRGAIKKAVHRGKLDVYIGYEDLSEHAACVQLNKELGREYYRALSELSEELGIDNDASAVRIARMPEVLMLSEAQLVPEEVEETLLLAVGQALSQFMESRVREGEQLKEDILRKLHGMTGNISAIEERYPQMVSDYRKKLTDKVKELLADSNVDESRIATEVVIYADKICVDEETVRLRSHITNMEEELTRGGNVGRKLDFIAQEMNREANTILSKANDITVSNMAIDLKTEIEKIREQVQNIE</sequence>
<comment type="cofactor">
    <cofactor evidence="1">
        <name>a divalent metal cation</name>
        <dbReference type="ChEBI" id="CHEBI:60240"/>
    </cofactor>
</comment>
<dbReference type="GO" id="GO:0016787">
    <property type="term" value="F:hydrolase activity"/>
    <property type="evidence" value="ECO:0007669"/>
    <property type="project" value="UniProtKB-KW"/>
</dbReference>
<feature type="domain" description="Endoribonuclease YicC-like C-terminal" evidence="7">
    <location>
        <begin position="173"/>
        <end position="292"/>
    </location>
</feature>
<evidence type="ECO:0000259" key="7">
    <source>
        <dbReference type="Pfam" id="PF08340"/>
    </source>
</evidence>
<protein>
    <submittedName>
        <fullName evidence="8">YicC family protein</fullName>
    </submittedName>
</protein>
<evidence type="ECO:0000256" key="3">
    <source>
        <dbReference type="ARBA" id="ARBA00022759"/>
    </source>
</evidence>
<dbReference type="Proteomes" id="UP000886805">
    <property type="component" value="Unassembled WGS sequence"/>
</dbReference>
<proteinExistence type="inferred from homology"/>
<dbReference type="InterPro" id="IPR005229">
    <property type="entry name" value="YicC/YloC-like"/>
</dbReference>
<dbReference type="PANTHER" id="PTHR30636">
    <property type="entry name" value="UPF0701 PROTEIN YICC"/>
    <property type="match status" value="1"/>
</dbReference>
<keyword evidence="4" id="KW-0378">Hydrolase</keyword>
<reference evidence="8" key="1">
    <citation type="journal article" date="2021" name="PeerJ">
        <title>Extensive microbial diversity within the chicken gut microbiome revealed by metagenomics and culture.</title>
        <authorList>
            <person name="Gilroy R."/>
            <person name="Ravi A."/>
            <person name="Getino M."/>
            <person name="Pursley I."/>
            <person name="Horton D.L."/>
            <person name="Alikhan N.F."/>
            <person name="Baker D."/>
            <person name="Gharbi K."/>
            <person name="Hall N."/>
            <person name="Watson M."/>
            <person name="Adriaenssens E.M."/>
            <person name="Foster-Nyarko E."/>
            <person name="Jarju S."/>
            <person name="Secka A."/>
            <person name="Antonio M."/>
            <person name="Oren A."/>
            <person name="Chaudhuri R.R."/>
            <person name="La Ragione R."/>
            <person name="Hildebrand F."/>
            <person name="Pallen M.J."/>
        </authorList>
    </citation>
    <scope>NUCLEOTIDE SEQUENCE</scope>
    <source>
        <strain evidence="8">ChiSxjej3B15-1167</strain>
    </source>
</reference>
<reference evidence="8" key="2">
    <citation type="submission" date="2021-04" db="EMBL/GenBank/DDBJ databases">
        <authorList>
            <person name="Gilroy R."/>
        </authorList>
    </citation>
    <scope>NUCLEOTIDE SEQUENCE</scope>
    <source>
        <strain evidence="8">ChiSxjej3B15-1167</strain>
    </source>
</reference>
<accession>A0A9D2BDR8</accession>
<dbReference type="GO" id="GO:0004521">
    <property type="term" value="F:RNA endonuclease activity"/>
    <property type="evidence" value="ECO:0007669"/>
    <property type="project" value="InterPro"/>
</dbReference>
<gene>
    <name evidence="8" type="ORF">H9849_04835</name>
</gene>
<evidence type="ECO:0000313" key="9">
    <source>
        <dbReference type="Proteomes" id="UP000886805"/>
    </source>
</evidence>
<dbReference type="NCBIfam" id="TIGR00255">
    <property type="entry name" value="YicC/YloC family endoribonuclease"/>
    <property type="match status" value="1"/>
</dbReference>
<keyword evidence="3" id="KW-0255">Endonuclease</keyword>
<comment type="caution">
    <text evidence="8">The sequence shown here is derived from an EMBL/GenBank/DDBJ whole genome shotgun (WGS) entry which is preliminary data.</text>
</comment>
<feature type="domain" description="Endoribonuclease YicC-like N-terminal" evidence="6">
    <location>
        <begin position="2"/>
        <end position="156"/>
    </location>
</feature>
<dbReference type="AlphaFoldDB" id="A0A9D2BDR8"/>
<evidence type="ECO:0000256" key="4">
    <source>
        <dbReference type="ARBA" id="ARBA00022801"/>
    </source>
</evidence>
<dbReference type="EMBL" id="DXEQ01000131">
    <property type="protein sequence ID" value="HIX72328.1"/>
    <property type="molecule type" value="Genomic_DNA"/>
</dbReference>
<evidence type="ECO:0000259" key="6">
    <source>
        <dbReference type="Pfam" id="PF03755"/>
    </source>
</evidence>
<name>A0A9D2BDR8_9FIRM</name>
<dbReference type="PANTHER" id="PTHR30636:SF3">
    <property type="entry name" value="UPF0701 PROTEIN YICC"/>
    <property type="match status" value="1"/>
</dbReference>
<dbReference type="InterPro" id="IPR013527">
    <property type="entry name" value="YicC-like_N"/>
</dbReference>